<feature type="compositionally biased region" description="Polar residues" evidence="1">
    <location>
        <begin position="32"/>
        <end position="57"/>
    </location>
</feature>
<feature type="domain" description="DUF6017" evidence="2">
    <location>
        <begin position="78"/>
        <end position="178"/>
    </location>
</feature>
<sequence>MYFTSGSDRAFEQPQPRPEQPDEAAPGLENSVLENPTSDNPTPGNPTLENPMQLNKDISSKEKTTTDVSITDSIPILSRPFPSEDEAAQPPERKGTGAKSQSAIEIYREIIMDNIEYEHLCQHAKGIDRETLDEIVDLLVETVCSVRKTIRIAGDDYPAELVKSKFMKLDSSHIEFAMT</sequence>
<evidence type="ECO:0000313" key="4">
    <source>
        <dbReference type="Proteomes" id="UP000095709"/>
    </source>
</evidence>
<evidence type="ECO:0000259" key="2">
    <source>
        <dbReference type="Pfam" id="PF19481"/>
    </source>
</evidence>
<reference evidence="3 4" key="1">
    <citation type="submission" date="2015-09" db="EMBL/GenBank/DDBJ databases">
        <authorList>
            <consortium name="Pathogen Informatics"/>
        </authorList>
    </citation>
    <scope>NUCLEOTIDE SEQUENCE [LARGE SCALE GENOMIC DNA]</scope>
    <source>
        <strain evidence="3 4">2789STDY5834885</strain>
    </source>
</reference>
<evidence type="ECO:0000256" key="1">
    <source>
        <dbReference type="SAM" id="MobiDB-lite"/>
    </source>
</evidence>
<dbReference type="InterPro" id="IPR046059">
    <property type="entry name" value="DUF6017"/>
</dbReference>
<proteinExistence type="predicted"/>
<dbReference type="EMBL" id="CZAL01000018">
    <property type="protein sequence ID" value="CUP82482.1"/>
    <property type="molecule type" value="Genomic_DNA"/>
</dbReference>
<dbReference type="Proteomes" id="UP000095709">
    <property type="component" value="Unassembled WGS sequence"/>
</dbReference>
<evidence type="ECO:0000313" key="3">
    <source>
        <dbReference type="EMBL" id="CUP82482.1"/>
    </source>
</evidence>
<feature type="region of interest" description="Disordered" evidence="1">
    <location>
        <begin position="1"/>
        <end position="100"/>
    </location>
</feature>
<protein>
    <recommendedName>
        <fullName evidence="2">DUF6017 domain-containing protein</fullName>
    </recommendedName>
</protein>
<accession>A0A174RAJ7</accession>
<name>A0A174RAJ7_9FIRM</name>
<dbReference type="AlphaFoldDB" id="A0A174RAJ7"/>
<gene>
    <name evidence="3" type="ORF">ERS852498_02909</name>
</gene>
<dbReference type="Pfam" id="PF19481">
    <property type="entry name" value="DUF6017"/>
    <property type="match status" value="1"/>
</dbReference>
<organism evidence="3 4">
    <name type="scientific">Fusicatenibacter saccharivorans</name>
    <dbReference type="NCBI Taxonomy" id="1150298"/>
    <lineage>
        <taxon>Bacteria</taxon>
        <taxon>Bacillati</taxon>
        <taxon>Bacillota</taxon>
        <taxon>Clostridia</taxon>
        <taxon>Lachnospirales</taxon>
        <taxon>Lachnospiraceae</taxon>
        <taxon>Fusicatenibacter</taxon>
    </lineage>
</organism>